<protein>
    <recommendedName>
        <fullName evidence="7">C3H1-type domain-containing protein</fullName>
    </recommendedName>
</protein>
<evidence type="ECO:0000313" key="8">
    <source>
        <dbReference type="EMBL" id="RKP19076.1"/>
    </source>
</evidence>
<keyword evidence="4 6" id="KW-0862">Zinc</keyword>
<organism evidence="8 9">
    <name type="scientific">Rozella allomycis (strain CSF55)</name>
    <dbReference type="NCBI Taxonomy" id="988480"/>
    <lineage>
        <taxon>Eukaryota</taxon>
        <taxon>Fungi</taxon>
        <taxon>Fungi incertae sedis</taxon>
        <taxon>Cryptomycota</taxon>
        <taxon>Cryptomycota incertae sedis</taxon>
        <taxon>Rozella</taxon>
    </lineage>
</organism>
<comment type="subcellular location">
    <subcellularLocation>
        <location evidence="1">Nucleus</location>
    </subcellularLocation>
</comment>
<evidence type="ECO:0000259" key="7">
    <source>
        <dbReference type="PROSITE" id="PS50103"/>
    </source>
</evidence>
<name>A0A4P9YHP1_ROZAC</name>
<dbReference type="PANTHER" id="PTHR46527:SF1">
    <property type="entry name" value="NUCLEOPORIN NUP42"/>
    <property type="match status" value="1"/>
</dbReference>
<keyword evidence="2 6" id="KW-0479">Metal-binding</keyword>
<dbReference type="SMART" id="SM00356">
    <property type="entry name" value="ZnF_C3H1"/>
    <property type="match status" value="1"/>
</dbReference>
<proteinExistence type="predicted"/>
<dbReference type="AlphaFoldDB" id="A0A4P9YHP1"/>
<keyword evidence="3 6" id="KW-0863">Zinc-finger</keyword>
<evidence type="ECO:0000256" key="4">
    <source>
        <dbReference type="ARBA" id="ARBA00022833"/>
    </source>
</evidence>
<dbReference type="InterPro" id="IPR036855">
    <property type="entry name" value="Znf_CCCH_sf"/>
</dbReference>
<evidence type="ECO:0000256" key="3">
    <source>
        <dbReference type="ARBA" id="ARBA00022771"/>
    </source>
</evidence>
<evidence type="ECO:0000313" key="9">
    <source>
        <dbReference type="Proteomes" id="UP000281549"/>
    </source>
</evidence>
<dbReference type="InterPro" id="IPR051767">
    <property type="entry name" value="Nucleoporin_NUP42"/>
</dbReference>
<feature type="domain" description="C3H1-type" evidence="7">
    <location>
        <begin position="3"/>
        <end position="30"/>
    </location>
</feature>
<dbReference type="SUPFAM" id="SSF90229">
    <property type="entry name" value="CCCH zinc finger"/>
    <property type="match status" value="1"/>
</dbReference>
<dbReference type="GO" id="GO:0008270">
    <property type="term" value="F:zinc ion binding"/>
    <property type="evidence" value="ECO:0007669"/>
    <property type="project" value="UniProtKB-KW"/>
</dbReference>
<dbReference type="InterPro" id="IPR000571">
    <property type="entry name" value="Znf_CCCH"/>
</dbReference>
<dbReference type="GO" id="GO:0005634">
    <property type="term" value="C:nucleus"/>
    <property type="evidence" value="ECO:0007669"/>
    <property type="project" value="UniProtKB-SubCell"/>
</dbReference>
<dbReference type="PANTHER" id="PTHR46527">
    <property type="entry name" value="NUCLEOPORIN-LIKE PROTEIN 2"/>
    <property type="match status" value="1"/>
</dbReference>
<evidence type="ECO:0000256" key="5">
    <source>
        <dbReference type="ARBA" id="ARBA00023242"/>
    </source>
</evidence>
<evidence type="ECO:0000256" key="6">
    <source>
        <dbReference type="PROSITE-ProRule" id="PRU00723"/>
    </source>
</evidence>
<dbReference type="EMBL" id="ML005302">
    <property type="protein sequence ID" value="RKP19076.1"/>
    <property type="molecule type" value="Genomic_DNA"/>
</dbReference>
<keyword evidence="5" id="KW-0539">Nucleus</keyword>
<feature type="zinc finger region" description="C3H1-type" evidence="6">
    <location>
        <begin position="3"/>
        <end position="30"/>
    </location>
</feature>
<accession>A0A4P9YHP1</accession>
<reference evidence="9" key="1">
    <citation type="journal article" date="2018" name="Nat. Microbiol.">
        <title>Leveraging single-cell genomics to expand the fungal tree of life.</title>
        <authorList>
            <person name="Ahrendt S.R."/>
            <person name="Quandt C.A."/>
            <person name="Ciobanu D."/>
            <person name="Clum A."/>
            <person name="Salamov A."/>
            <person name="Andreopoulos B."/>
            <person name="Cheng J.F."/>
            <person name="Woyke T."/>
            <person name="Pelin A."/>
            <person name="Henrissat B."/>
            <person name="Reynolds N.K."/>
            <person name="Benny G.L."/>
            <person name="Smith M.E."/>
            <person name="James T.Y."/>
            <person name="Grigoriev I.V."/>
        </authorList>
    </citation>
    <scope>NUCLEOTIDE SEQUENCE [LARGE SCALE GENOMIC DNA]</scope>
    <source>
        <strain evidence="9">CSF55</strain>
    </source>
</reference>
<evidence type="ECO:0000256" key="1">
    <source>
        <dbReference type="ARBA" id="ARBA00004123"/>
    </source>
</evidence>
<sequence length="199" mass="23116">MPPQTGAICKYFLSGSCKYGANCKFTHPDASKRSEFKSVDEIIDFIKKNLTEYNIWKYSCFGIYGAMLISGDVQFEELRWMAYQASRNGSFDKYNLYLQSKTREFQTSRANILGCLSEASEFVLQNLFSNEITYYNPEKPSYQLHENRFIEMDMVNGLEKECGFNFLKVVIAQNFDKLFTDLNFELFRIPEKCPGPDQS</sequence>
<dbReference type="InterPro" id="IPR041367">
    <property type="entry name" value="Znf-CCCH_4"/>
</dbReference>
<dbReference type="PROSITE" id="PS50103">
    <property type="entry name" value="ZF_C3H1"/>
    <property type="match status" value="1"/>
</dbReference>
<dbReference type="Gene3D" id="4.10.1000.10">
    <property type="entry name" value="Zinc finger, CCCH-type"/>
    <property type="match status" value="1"/>
</dbReference>
<dbReference type="Pfam" id="PF18044">
    <property type="entry name" value="zf-CCCH_4"/>
    <property type="match status" value="1"/>
</dbReference>
<gene>
    <name evidence="8" type="ORF">ROZALSC1DRAFT_29296</name>
</gene>
<evidence type="ECO:0000256" key="2">
    <source>
        <dbReference type="ARBA" id="ARBA00022723"/>
    </source>
</evidence>
<dbReference type="Proteomes" id="UP000281549">
    <property type="component" value="Unassembled WGS sequence"/>
</dbReference>